<reference evidence="1" key="1">
    <citation type="submission" date="2020-04" db="EMBL/GenBank/DDBJ databases">
        <authorList>
            <person name="Chiriac C."/>
            <person name="Salcher M."/>
            <person name="Ghai R."/>
            <person name="Kavagutti S V."/>
        </authorList>
    </citation>
    <scope>NUCLEOTIDE SEQUENCE</scope>
</reference>
<accession>A0A6J5N4L7</accession>
<name>A0A6J5N4L7_9CAUD</name>
<proteinExistence type="predicted"/>
<organism evidence="1">
    <name type="scientific">uncultured Caudovirales phage</name>
    <dbReference type="NCBI Taxonomy" id="2100421"/>
    <lineage>
        <taxon>Viruses</taxon>
        <taxon>Duplodnaviria</taxon>
        <taxon>Heunggongvirae</taxon>
        <taxon>Uroviricota</taxon>
        <taxon>Caudoviricetes</taxon>
        <taxon>Peduoviridae</taxon>
        <taxon>Maltschvirus</taxon>
        <taxon>Maltschvirus maltsch</taxon>
    </lineage>
</organism>
<protein>
    <submittedName>
        <fullName evidence="1">Uncharacterized protein</fullName>
    </submittedName>
</protein>
<gene>
    <name evidence="1" type="ORF">UFOVP617_43</name>
</gene>
<dbReference type="EMBL" id="LR796575">
    <property type="protein sequence ID" value="CAB4152981.1"/>
    <property type="molecule type" value="Genomic_DNA"/>
</dbReference>
<evidence type="ECO:0000313" key="1">
    <source>
        <dbReference type="EMBL" id="CAB4152981.1"/>
    </source>
</evidence>
<sequence>MAARTLTLNQVVSQIKAIAEAHQQINTVYYGDFDEFLGESADNVYPAMYFDSTNANISTRTLTLNFSLFFFDRMLPEKINETEAVSDQLSIAQDIIAQLLFQEFEFEMSENVALTFITEDTPDNLIAVKADISLELPFTSDRCQVPTSYQYPS</sequence>